<dbReference type="GO" id="GO:0006355">
    <property type="term" value="P:regulation of DNA-templated transcription"/>
    <property type="evidence" value="ECO:0007669"/>
    <property type="project" value="InterPro"/>
</dbReference>
<feature type="DNA-binding region" description="OmpR/PhoB-type" evidence="2">
    <location>
        <begin position="15"/>
        <end position="69"/>
    </location>
</feature>
<proteinExistence type="predicted"/>
<dbReference type="InterPro" id="IPR016032">
    <property type="entry name" value="Sig_transdc_resp-reg_C-effctor"/>
</dbReference>
<keyword evidence="1 2" id="KW-0238">DNA-binding</keyword>
<evidence type="ECO:0000313" key="4">
    <source>
        <dbReference type="EMBL" id="MCT2558244.1"/>
    </source>
</evidence>
<dbReference type="GO" id="GO:0000160">
    <property type="term" value="P:phosphorelay signal transduction system"/>
    <property type="evidence" value="ECO:0007669"/>
    <property type="project" value="InterPro"/>
</dbReference>
<evidence type="ECO:0000259" key="3">
    <source>
        <dbReference type="PROSITE" id="PS51755"/>
    </source>
</evidence>
<accession>A0A9X3AKE1</accession>
<dbReference type="RefSeq" id="WP_259961050.1">
    <property type="nucleotide sequence ID" value="NZ_JAOAMV010000002.1"/>
</dbReference>
<keyword evidence="5" id="KW-1185">Reference proteome</keyword>
<dbReference type="PROSITE" id="PS51755">
    <property type="entry name" value="OMPR_PHOB"/>
    <property type="match status" value="1"/>
</dbReference>
<sequence length="69" mass="7710">MLPEPDDGFVRLDATDSFRLGSIRVDPPSLRLIRDKQEIILEPRVMRVLIALAQASGQVVGHDALIERC</sequence>
<name>A0A9X3AKE1_9SPHN</name>
<dbReference type="SUPFAM" id="SSF46894">
    <property type="entry name" value="C-terminal effector domain of the bipartite response regulators"/>
    <property type="match status" value="1"/>
</dbReference>
<comment type="caution">
    <text evidence="4">The sequence shown here is derived from an EMBL/GenBank/DDBJ whole genome shotgun (WGS) entry which is preliminary data.</text>
</comment>
<evidence type="ECO:0000256" key="1">
    <source>
        <dbReference type="ARBA" id="ARBA00023125"/>
    </source>
</evidence>
<dbReference type="InterPro" id="IPR036388">
    <property type="entry name" value="WH-like_DNA-bd_sf"/>
</dbReference>
<dbReference type="InterPro" id="IPR001867">
    <property type="entry name" value="OmpR/PhoB-type_DNA-bd"/>
</dbReference>
<dbReference type="Gene3D" id="1.10.10.10">
    <property type="entry name" value="Winged helix-like DNA-binding domain superfamily/Winged helix DNA-binding domain"/>
    <property type="match status" value="1"/>
</dbReference>
<evidence type="ECO:0000313" key="5">
    <source>
        <dbReference type="Proteomes" id="UP001142648"/>
    </source>
</evidence>
<reference evidence="4" key="1">
    <citation type="submission" date="2022-09" db="EMBL/GenBank/DDBJ databases">
        <title>The genome sequence of Tsuneonella sp. YG55.</title>
        <authorList>
            <person name="Liu Y."/>
        </authorList>
    </citation>
    <scope>NUCLEOTIDE SEQUENCE</scope>
    <source>
        <strain evidence="4">YG55</strain>
    </source>
</reference>
<feature type="domain" description="OmpR/PhoB-type" evidence="3">
    <location>
        <begin position="15"/>
        <end position="69"/>
    </location>
</feature>
<protein>
    <recommendedName>
        <fullName evidence="3">OmpR/PhoB-type domain-containing protein</fullName>
    </recommendedName>
</protein>
<dbReference type="GO" id="GO:0003677">
    <property type="term" value="F:DNA binding"/>
    <property type="evidence" value="ECO:0007669"/>
    <property type="project" value="UniProtKB-UniRule"/>
</dbReference>
<dbReference type="AlphaFoldDB" id="A0A9X3AKE1"/>
<organism evidence="4 5">
    <name type="scientific">Tsuneonella litorea</name>
    <dbReference type="NCBI Taxonomy" id="2976475"/>
    <lineage>
        <taxon>Bacteria</taxon>
        <taxon>Pseudomonadati</taxon>
        <taxon>Pseudomonadota</taxon>
        <taxon>Alphaproteobacteria</taxon>
        <taxon>Sphingomonadales</taxon>
        <taxon>Erythrobacteraceae</taxon>
        <taxon>Tsuneonella</taxon>
    </lineage>
</organism>
<evidence type="ECO:0000256" key="2">
    <source>
        <dbReference type="PROSITE-ProRule" id="PRU01091"/>
    </source>
</evidence>
<dbReference type="Proteomes" id="UP001142648">
    <property type="component" value="Unassembled WGS sequence"/>
</dbReference>
<gene>
    <name evidence="4" type="ORF">N0B51_04555</name>
</gene>
<dbReference type="EMBL" id="JAOAMV010000002">
    <property type="protein sequence ID" value="MCT2558244.1"/>
    <property type="molecule type" value="Genomic_DNA"/>
</dbReference>